<evidence type="ECO:0000256" key="5">
    <source>
        <dbReference type="ARBA" id="ARBA00023004"/>
    </source>
</evidence>
<keyword evidence="10" id="KW-1185">Reference proteome</keyword>
<dbReference type="GO" id="GO:0004497">
    <property type="term" value="F:monooxygenase activity"/>
    <property type="evidence" value="ECO:0007669"/>
    <property type="project" value="UniProtKB-KW"/>
</dbReference>
<evidence type="ECO:0000256" key="6">
    <source>
        <dbReference type="ARBA" id="ARBA00023033"/>
    </source>
</evidence>
<comment type="cofactor">
    <cofactor evidence="1 7">
        <name>heme</name>
        <dbReference type="ChEBI" id="CHEBI:30413"/>
    </cofactor>
</comment>
<dbReference type="GO" id="GO:0016705">
    <property type="term" value="F:oxidoreductase activity, acting on paired donors, with incorporation or reduction of molecular oxygen"/>
    <property type="evidence" value="ECO:0007669"/>
    <property type="project" value="InterPro"/>
</dbReference>
<dbReference type="InterPro" id="IPR002403">
    <property type="entry name" value="Cyt_P450_E_grp-IV"/>
</dbReference>
<evidence type="ECO:0000256" key="8">
    <source>
        <dbReference type="SAM" id="Phobius"/>
    </source>
</evidence>
<dbReference type="PANTHER" id="PTHR24305:SF78">
    <property type="entry name" value="P450, PUTATIVE (EUROFUNG)-RELATED"/>
    <property type="match status" value="1"/>
</dbReference>
<name>A0A0M9EMZ3_FUSLA</name>
<dbReference type="Gene3D" id="1.10.630.10">
    <property type="entry name" value="Cytochrome P450"/>
    <property type="match status" value="2"/>
</dbReference>
<keyword evidence="6" id="KW-0560">Oxidoreductase</keyword>
<feature type="transmembrane region" description="Helical" evidence="8">
    <location>
        <begin position="83"/>
        <end position="106"/>
    </location>
</feature>
<evidence type="ECO:0000313" key="9">
    <source>
        <dbReference type="EMBL" id="KPA35956.1"/>
    </source>
</evidence>
<keyword evidence="4 7" id="KW-0479">Metal-binding</keyword>
<accession>A0A0M9EMZ3</accession>
<keyword evidence="8" id="KW-0472">Membrane</keyword>
<dbReference type="InterPro" id="IPR001128">
    <property type="entry name" value="Cyt_P450"/>
</dbReference>
<dbReference type="PANTHER" id="PTHR24305">
    <property type="entry name" value="CYTOCHROME P450"/>
    <property type="match status" value="1"/>
</dbReference>
<evidence type="ECO:0000313" key="10">
    <source>
        <dbReference type="Proteomes" id="UP000037904"/>
    </source>
</evidence>
<keyword evidence="8" id="KW-0812">Transmembrane</keyword>
<keyword evidence="3 7" id="KW-0349">Heme</keyword>
<keyword evidence="8" id="KW-1133">Transmembrane helix</keyword>
<evidence type="ECO:0000256" key="2">
    <source>
        <dbReference type="ARBA" id="ARBA00010617"/>
    </source>
</evidence>
<feature type="binding site" description="axial binding residue" evidence="7">
    <location>
        <position position="469"/>
    </location>
    <ligand>
        <name>heme</name>
        <dbReference type="ChEBI" id="CHEBI:30413"/>
    </ligand>
    <ligandPart>
        <name>Fe</name>
        <dbReference type="ChEBI" id="CHEBI:18248"/>
    </ligandPart>
</feature>
<dbReference type="GO" id="GO:0005506">
    <property type="term" value="F:iron ion binding"/>
    <property type="evidence" value="ECO:0007669"/>
    <property type="project" value="InterPro"/>
</dbReference>
<keyword evidence="6" id="KW-0503">Monooxygenase</keyword>
<dbReference type="Pfam" id="PF00067">
    <property type="entry name" value="p450"/>
    <property type="match status" value="1"/>
</dbReference>
<reference evidence="9 10" key="1">
    <citation type="submission" date="2015-04" db="EMBL/GenBank/DDBJ databases">
        <title>The draft genome sequence of Fusarium langsethiae, a T-2/HT-2 mycotoxin producer.</title>
        <authorList>
            <person name="Lysoe E."/>
            <person name="Divon H.H."/>
            <person name="Terzi V."/>
            <person name="Orru L."/>
            <person name="Lamontanara A."/>
            <person name="Kolseth A.-K."/>
            <person name="Frandsen R.J."/>
            <person name="Nielsen K."/>
            <person name="Thrane U."/>
        </authorList>
    </citation>
    <scope>NUCLEOTIDE SEQUENCE [LARGE SCALE GENOMIC DNA]</scope>
    <source>
        <strain evidence="9 10">Fl201059</strain>
    </source>
</reference>
<feature type="transmembrane region" description="Helical" evidence="8">
    <location>
        <begin position="112"/>
        <end position="136"/>
    </location>
</feature>
<sequence length="527" mass="59162">MGTWLCLLAFADTDTFPTLFLLTHQLQCHKRILDLGVLRNDIVEMSAALEPILQSSWHATASVSALAGVLSHHTVFRPYEIDGAAWGLVFAYIGLFMALCIAYVQIASFGLFASLCRTLLVATTYNVSLTASILVYRAFFHRLRSFPGPFKAKLSRFYSLLKVAKTTRGCEDIQRLHAQYGNIVRTGPRELSINLPSAIPLIYGSFTRTIKSLWYAQVSHKTAEISLNSTRDPEAHKKRKVLWERALGFRGFSKDFHMVENETEHPAIKGVHESMMAIGVLGTVPWVLSMAGKIPGAAGGYARFTRWCHEQLQEKRKIIASEKASLKDQEPRDIMSWLLKAKEDGDPCAPPGDQAVEEDARLLIIAGSGDSEWMYGKVRAVPYLDWVINETLRLRPSVPGGLTRVTPPEGLMVDDIFIPGDTVISVPTYTMQRDERYWPDALSFKPERWEGLSTEKVPWIPFTRGQGSCPGKALAMMEMRMVLGRIALRYNISFPKGVNAEDVKFRFKDTFTQELPPLNLVFTPTSR</sequence>
<comment type="caution">
    <text evidence="9">The sequence shown here is derived from an EMBL/GenBank/DDBJ whole genome shotgun (WGS) entry which is preliminary data.</text>
</comment>
<dbReference type="PRINTS" id="PR00465">
    <property type="entry name" value="EP450IV"/>
</dbReference>
<gene>
    <name evidence="9" type="ORF">FLAG1_11307</name>
</gene>
<dbReference type="Proteomes" id="UP000037904">
    <property type="component" value="Unassembled WGS sequence"/>
</dbReference>
<dbReference type="InterPro" id="IPR050121">
    <property type="entry name" value="Cytochrome_P450_monoxygenase"/>
</dbReference>
<dbReference type="InterPro" id="IPR036396">
    <property type="entry name" value="Cyt_P450_sf"/>
</dbReference>
<proteinExistence type="inferred from homology"/>
<dbReference type="SUPFAM" id="SSF48264">
    <property type="entry name" value="Cytochrome P450"/>
    <property type="match status" value="1"/>
</dbReference>
<protein>
    <submittedName>
        <fullName evidence="9">Cytochrome p450</fullName>
    </submittedName>
</protein>
<dbReference type="GO" id="GO:0020037">
    <property type="term" value="F:heme binding"/>
    <property type="evidence" value="ECO:0007669"/>
    <property type="project" value="InterPro"/>
</dbReference>
<keyword evidence="5 7" id="KW-0408">Iron</keyword>
<evidence type="ECO:0000256" key="4">
    <source>
        <dbReference type="ARBA" id="ARBA00022723"/>
    </source>
</evidence>
<organism evidence="9 10">
    <name type="scientific">Fusarium langsethiae</name>
    <dbReference type="NCBI Taxonomy" id="179993"/>
    <lineage>
        <taxon>Eukaryota</taxon>
        <taxon>Fungi</taxon>
        <taxon>Dikarya</taxon>
        <taxon>Ascomycota</taxon>
        <taxon>Pezizomycotina</taxon>
        <taxon>Sordariomycetes</taxon>
        <taxon>Hypocreomycetidae</taxon>
        <taxon>Hypocreales</taxon>
        <taxon>Nectriaceae</taxon>
        <taxon>Fusarium</taxon>
    </lineage>
</organism>
<dbReference type="EMBL" id="JXCE01000813">
    <property type="protein sequence ID" value="KPA35956.1"/>
    <property type="molecule type" value="Genomic_DNA"/>
</dbReference>
<evidence type="ECO:0000256" key="7">
    <source>
        <dbReference type="PIRSR" id="PIRSR602403-1"/>
    </source>
</evidence>
<comment type="similarity">
    <text evidence="2">Belongs to the cytochrome P450 family.</text>
</comment>
<evidence type="ECO:0000256" key="3">
    <source>
        <dbReference type="ARBA" id="ARBA00022617"/>
    </source>
</evidence>
<dbReference type="AlphaFoldDB" id="A0A0M9EMZ3"/>
<evidence type="ECO:0000256" key="1">
    <source>
        <dbReference type="ARBA" id="ARBA00001971"/>
    </source>
</evidence>